<dbReference type="InterPro" id="IPR017938">
    <property type="entry name" value="Riboflavin_synthase-like_b-brl"/>
</dbReference>
<dbReference type="Gene3D" id="3.40.50.80">
    <property type="entry name" value="Nucleotide-binding domain of ferredoxin-NADP reductase (FNR) module"/>
    <property type="match status" value="1"/>
</dbReference>
<evidence type="ECO:0000256" key="8">
    <source>
        <dbReference type="ARBA" id="ARBA00023797"/>
    </source>
</evidence>
<dbReference type="SMART" id="SM00382">
    <property type="entry name" value="AAA"/>
    <property type="match status" value="1"/>
</dbReference>
<dbReference type="Gene3D" id="2.40.30.10">
    <property type="entry name" value="Translation factors"/>
    <property type="match status" value="1"/>
</dbReference>
<evidence type="ECO:0000259" key="12">
    <source>
        <dbReference type="PROSITE" id="PS51384"/>
    </source>
</evidence>
<keyword evidence="6" id="KW-0521">NADP</keyword>
<feature type="region of interest" description="Disordered" evidence="10">
    <location>
        <begin position="285"/>
        <end position="312"/>
    </location>
</feature>
<evidence type="ECO:0000256" key="7">
    <source>
        <dbReference type="ARBA" id="ARBA00023002"/>
    </source>
</evidence>
<name>A0A9W8CJ55_9FUNG</name>
<evidence type="ECO:0000313" key="13">
    <source>
        <dbReference type="EMBL" id="KAJ1645389.1"/>
    </source>
</evidence>
<dbReference type="InterPro" id="IPR003097">
    <property type="entry name" value="CysJ-like_FAD-binding"/>
</dbReference>
<evidence type="ECO:0000256" key="1">
    <source>
        <dbReference type="ARBA" id="ARBA00001917"/>
    </source>
</evidence>
<dbReference type="InterPro" id="IPR003593">
    <property type="entry name" value="AAA+_ATPase"/>
</dbReference>
<evidence type="ECO:0000259" key="11">
    <source>
        <dbReference type="PROSITE" id="PS50902"/>
    </source>
</evidence>
<feature type="coiled-coil region" evidence="9">
    <location>
        <begin position="69"/>
        <end position="133"/>
    </location>
</feature>
<dbReference type="InterPro" id="IPR001094">
    <property type="entry name" value="Flavdoxin-like"/>
</dbReference>
<dbReference type="PANTHER" id="PTHR19384">
    <property type="entry name" value="NITRIC OXIDE SYNTHASE-RELATED"/>
    <property type="match status" value="1"/>
</dbReference>
<dbReference type="Pfam" id="PF00667">
    <property type="entry name" value="FAD_binding_1"/>
    <property type="match status" value="1"/>
</dbReference>
<dbReference type="PROSITE" id="PS51384">
    <property type="entry name" value="FAD_FR"/>
    <property type="match status" value="1"/>
</dbReference>
<sequence>MSTGDSKQNASSFSSVPGYAPIQPRGDPDEHRQAMAEEKDIQNSHIVSERRRRNTQAAARMRERQKEREKCLIEQRDQLLSQMKKLEEELVAIRAQRQQSKEDTVHEKYEALVQKLSAELETANIAMNSIVEEVKKLVEIMLQRAIANRHRLVALNSQGILRQSDQCHKIYHRNFSSTKCTLSKSDSKTGSRWRSMAGRTSLRDLKLTRIKEAENKISRREVVERVLQEKARQPAAKEFSAENVSVPQKTHYLKTAFIDQLRPLDTEICLADISAVSATVCNGGNGSGSGSTPVPSDSNKDKLVANSGSDLEPDLTSSASLSAALVEKPRISIRRFMEKAFTKPITDDLLNALVTGFVRKSHILLYAEDPWSEGYSLPLLVDISAQMGAQVTAIDIPDWAVLTSRIDPLFEDLTIVSHPYSPPPDLDVGGGSGNESGARGMAFFAGINRKRQNDDGDSMNEQMVPSDTKDAAASRAKDKDNVDEGVAGAEGKSFDRSIDSIWPRFTRGRGQNSDRLDAEENEEEGDPALSKEMMSNPLSREATEKLDRALEEFVSTPALVDGLERPRIIALKHMGDLMNTRIGYTVFSRLVSAVSRHNSRAGAVPVMLVGLLHPSWFNSDVPPPGIPPYDVNPATPVALMPAEDRLESISRGANGIIEGLLGDNANRAAGGKLGVHVVQMDEMGPAGRISRALGGASLVSARGTGKGIAELPLFARMGIPPMSQSIASTICDMQTPDYARLAGSTSTTSLQMVGSLRQALVADQCLERNARVIRNICLLYQVPGLELNEKEAEHLAVLASTKPTTRFLREGLYNESVGLPKQPRRNIWNLDHRPLTVMLRSLPDDVGRRFFFGETFLHRWISLAQALAVREQLSLDAIKQNPAVLSDFAQTALLGSHHLTQAWTQLLESYVALHNGVVAYDNADGLAQDNSKQSVIESNKTTETSTSGSILSLHRQVDFGNIGIGRKAQDDTEWNLCAAFKTMAEDSSSSAADREEQATSGSAKAKDSKVDRPKQWVDVSHELEAEDSDMYDEELSGDGRVQGTQSTAQKRIQMAKKNLTEYEQRLVGSIVDPQSIPTGFSQVCVKPETVTTLQEIITLPMLRPEYFSKGVLRRYGVSGILLFGPPGTGKTMLAKAVAKESGSVVLNIRASDIYDKYVGEGEKLAEAVFTLARKLAPCVIFIDEVDALFSARSSGEANKFRRDIMNQIMSEWDGLNTMRKKGAASAGLTGGGPATQVMVMAATNRPFDLDDAILRRLPRRILVDLPGPEDRERILKIHLAGEDLCSDVDLTALSKRTESFSGSDLKNLCVATALAALRERVKQEVGTQDDTQGLSLIERLRDSRKLAQSAAGHRMEQIRLGARHFDSALKSVAPSSSDRMESLIELRKWDKLYGDGAQERGRKQLSIGFGAAAAGVPAITAADTRVCSITRRLFYPLVGGLIGIAVYLNFGVGSSSVAGTAIVETMAAASAKIEWADMMIVSGVVVGAATFLFRKALFGKGKTMDQSAAYRDATIAAAAAAAATGSGAGSKGEYNEARDFVAKMRRAGKNVVVFYGSQTGTAEDFATRLAKDMQSGGVRPLVLDPESYDWQCLAGLGEGELAVFVLATSGEGEPTDNMEAWFDALASDRENPEDSDIPEFHQPEDKDGLDPDMPLNGVSYAVFGLGNNTYEQFNHHARVVDGRLRALGASRIGERGEGDDDVDIEEDFAKWKAATLPLIREHLGASDDDGQTQVPQPTWAVAEIEIDAAKVWTRGETGDGIASEGSVVAYSIHRPFAAPIIAATDLTPSGDRHVLHIEVDLSGSGMRYEAGDHIGVFAANSDAEVDLMLHALSLQDRADAPISVRATDPFAAQQTLFPGAATTYRAAFRHYLDIAAPVPRSQIASLVLPHARSAAAREFLGPLANNKDKHAAVVTAGCLTPARLLLSVQQAEAAAGVPETERLSLPVAEAFELCQRMQARLYSISSSARVTPTRASITAVVLQYDAQTELASRLPLGARRCGVATNYLLAALDKLSSGSPDPEVCSAADALMQPPILNSKDHVIRSYAVLPPTLPVFIRRSTFRLPSDATTPIIMVGPGTGLAPMRAFVQERALFARETPENPQGTSLLFFGARTNAHDFIYREELILLFDDIRKVAPESRIITAFSRDQKRKIYVQHRLAENAELVYRTLLCGKDKLNGPSRAHIYVCGDAKMMAKDVARALITLIAEREGVSEETAAKWVSEMRRLSRYQEDVWS</sequence>
<dbReference type="Pfam" id="PF00175">
    <property type="entry name" value="NAD_binding_1"/>
    <property type="match status" value="1"/>
</dbReference>
<dbReference type="PANTHER" id="PTHR19384:SF17">
    <property type="entry name" value="NADPH--CYTOCHROME P450 REDUCTASE"/>
    <property type="match status" value="1"/>
</dbReference>
<proteinExistence type="predicted"/>
<dbReference type="Gene3D" id="3.40.50.360">
    <property type="match status" value="1"/>
</dbReference>
<feature type="region of interest" description="Disordered" evidence="10">
    <location>
        <begin position="504"/>
        <end position="542"/>
    </location>
</feature>
<keyword evidence="9" id="KW-0175">Coiled coil</keyword>
<feature type="region of interest" description="Disordered" evidence="10">
    <location>
        <begin position="450"/>
        <end position="490"/>
    </location>
</feature>
<feature type="region of interest" description="Disordered" evidence="10">
    <location>
        <begin position="1"/>
        <end position="65"/>
    </location>
</feature>
<dbReference type="PRINTS" id="PR00371">
    <property type="entry name" value="FPNCR"/>
</dbReference>
<evidence type="ECO:0000256" key="9">
    <source>
        <dbReference type="SAM" id="Coils"/>
    </source>
</evidence>
<dbReference type="Gene3D" id="1.20.990.10">
    <property type="entry name" value="NADPH-cytochrome p450 Reductase, Chain A, domain 3"/>
    <property type="match status" value="1"/>
</dbReference>
<dbReference type="SUPFAM" id="SSF52218">
    <property type="entry name" value="Flavoproteins"/>
    <property type="match status" value="1"/>
</dbReference>
<feature type="compositionally biased region" description="Acidic residues" evidence="10">
    <location>
        <begin position="1024"/>
        <end position="1036"/>
    </location>
</feature>
<dbReference type="InterPro" id="IPR017927">
    <property type="entry name" value="FAD-bd_FR_type"/>
</dbReference>
<dbReference type="GO" id="GO:0016887">
    <property type="term" value="F:ATP hydrolysis activity"/>
    <property type="evidence" value="ECO:0007669"/>
    <property type="project" value="InterPro"/>
</dbReference>
<evidence type="ECO:0000256" key="5">
    <source>
        <dbReference type="ARBA" id="ARBA00022827"/>
    </source>
</evidence>
<protein>
    <recommendedName>
        <fullName evidence="8">NADPH--hemoprotein reductase</fullName>
        <ecNumber evidence="8">1.6.2.4</ecNumber>
    </recommendedName>
</protein>
<dbReference type="PRINTS" id="PR00369">
    <property type="entry name" value="FLAVODOXIN"/>
</dbReference>
<dbReference type="SUPFAM" id="SSF63380">
    <property type="entry name" value="Riboflavin synthase domain-like"/>
    <property type="match status" value="1"/>
</dbReference>
<evidence type="ECO:0000256" key="6">
    <source>
        <dbReference type="ARBA" id="ARBA00022857"/>
    </source>
</evidence>
<dbReference type="EC" id="1.6.2.4" evidence="8"/>
<dbReference type="InterPro" id="IPR039261">
    <property type="entry name" value="FNR_nucleotide-bd"/>
</dbReference>
<dbReference type="EMBL" id="JANBOH010000108">
    <property type="protein sequence ID" value="KAJ1645389.1"/>
    <property type="molecule type" value="Genomic_DNA"/>
</dbReference>
<comment type="cofactor">
    <cofactor evidence="1">
        <name>FMN</name>
        <dbReference type="ChEBI" id="CHEBI:58210"/>
    </cofactor>
</comment>
<evidence type="ECO:0000256" key="10">
    <source>
        <dbReference type="SAM" id="MobiDB-lite"/>
    </source>
</evidence>
<dbReference type="Gene3D" id="3.40.50.300">
    <property type="entry name" value="P-loop containing nucleotide triphosphate hydrolases"/>
    <property type="match status" value="1"/>
</dbReference>
<comment type="caution">
    <text evidence="13">The sequence shown here is derived from an EMBL/GenBank/DDBJ whole genome shotgun (WGS) entry which is preliminary data.</text>
</comment>
<dbReference type="InterPro" id="IPR041569">
    <property type="entry name" value="AAA_lid_3"/>
</dbReference>
<feature type="compositionally biased region" description="Basic and acidic residues" evidence="10">
    <location>
        <begin position="26"/>
        <end position="42"/>
    </location>
</feature>
<keyword evidence="4" id="KW-0288">FMN</keyword>
<dbReference type="FunFam" id="3.40.50.80:FF:000001">
    <property type="entry name" value="NADPH--cytochrome P450 reductase 1"/>
    <property type="match status" value="1"/>
</dbReference>
<evidence type="ECO:0000256" key="3">
    <source>
        <dbReference type="ARBA" id="ARBA00022630"/>
    </source>
</evidence>
<dbReference type="Pfam" id="PF17862">
    <property type="entry name" value="AAA_lid_3"/>
    <property type="match status" value="1"/>
</dbReference>
<feature type="region of interest" description="Disordered" evidence="10">
    <location>
        <begin position="1629"/>
        <end position="1649"/>
    </location>
</feature>
<reference evidence="13" key="1">
    <citation type="submission" date="2022-07" db="EMBL/GenBank/DDBJ databases">
        <title>Phylogenomic reconstructions and comparative analyses of Kickxellomycotina fungi.</title>
        <authorList>
            <person name="Reynolds N.K."/>
            <person name="Stajich J.E."/>
            <person name="Barry K."/>
            <person name="Grigoriev I.V."/>
            <person name="Crous P."/>
            <person name="Smith M.E."/>
        </authorList>
    </citation>
    <scope>NUCLEOTIDE SEQUENCE</scope>
    <source>
        <strain evidence="13">NBRC 105413</strain>
    </source>
</reference>
<keyword evidence="5" id="KW-0274">FAD</keyword>
<keyword evidence="7" id="KW-0560">Oxidoreductase</keyword>
<dbReference type="GO" id="GO:0005524">
    <property type="term" value="F:ATP binding"/>
    <property type="evidence" value="ECO:0007669"/>
    <property type="project" value="InterPro"/>
</dbReference>
<dbReference type="GO" id="GO:0050660">
    <property type="term" value="F:flavin adenine dinucleotide binding"/>
    <property type="evidence" value="ECO:0007669"/>
    <property type="project" value="TreeGrafter"/>
</dbReference>
<feature type="region of interest" description="Disordered" evidence="10">
    <location>
        <begin position="985"/>
        <end position="1047"/>
    </location>
</feature>
<gene>
    <name evidence="13" type="ORF">LPJ64_003006</name>
</gene>
<dbReference type="InterPro" id="IPR008254">
    <property type="entry name" value="Flavodoxin/NO_synth"/>
</dbReference>
<feature type="compositionally biased region" description="Polar residues" evidence="10">
    <location>
        <begin position="1"/>
        <end position="15"/>
    </location>
</feature>
<feature type="compositionally biased region" description="Basic and acidic residues" evidence="10">
    <location>
        <begin position="1004"/>
        <end position="1023"/>
    </location>
</feature>
<dbReference type="SUPFAM" id="SSF52540">
    <property type="entry name" value="P-loop containing nucleoside triphosphate hydrolases"/>
    <property type="match status" value="1"/>
</dbReference>
<dbReference type="InterPro" id="IPR023173">
    <property type="entry name" value="NADPH_Cyt_P450_Rdtase_alpha"/>
</dbReference>
<dbReference type="PROSITE" id="PS00036">
    <property type="entry name" value="BZIP_BASIC"/>
    <property type="match status" value="1"/>
</dbReference>
<comment type="cofactor">
    <cofactor evidence="2">
        <name>FAD</name>
        <dbReference type="ChEBI" id="CHEBI:57692"/>
    </cofactor>
</comment>
<dbReference type="InterPro" id="IPR029039">
    <property type="entry name" value="Flavoprotein-like_sf"/>
</dbReference>
<dbReference type="InterPro" id="IPR027417">
    <property type="entry name" value="P-loop_NTPase"/>
</dbReference>
<dbReference type="GO" id="GO:0005829">
    <property type="term" value="C:cytosol"/>
    <property type="evidence" value="ECO:0007669"/>
    <property type="project" value="TreeGrafter"/>
</dbReference>
<dbReference type="PROSITE" id="PS50902">
    <property type="entry name" value="FLAVODOXIN_LIKE"/>
    <property type="match status" value="1"/>
</dbReference>
<accession>A0A9W8CJ55</accession>
<dbReference type="GO" id="GO:0010181">
    <property type="term" value="F:FMN binding"/>
    <property type="evidence" value="ECO:0007669"/>
    <property type="project" value="InterPro"/>
</dbReference>
<feature type="domain" description="Flavodoxin-like" evidence="11">
    <location>
        <begin position="1551"/>
        <end position="1716"/>
    </location>
</feature>
<dbReference type="Pfam" id="PF00004">
    <property type="entry name" value="AAA"/>
    <property type="match status" value="1"/>
</dbReference>
<dbReference type="Pfam" id="PF00258">
    <property type="entry name" value="Flavodoxin_1"/>
    <property type="match status" value="1"/>
</dbReference>
<dbReference type="InterPro" id="IPR003960">
    <property type="entry name" value="ATPase_AAA_CS"/>
</dbReference>
<dbReference type="GO" id="GO:0003958">
    <property type="term" value="F:NADPH-hemoprotein reductase activity"/>
    <property type="evidence" value="ECO:0007669"/>
    <property type="project" value="UniProtKB-EC"/>
</dbReference>
<evidence type="ECO:0000313" key="14">
    <source>
        <dbReference type="Proteomes" id="UP001145021"/>
    </source>
</evidence>
<feature type="domain" description="FAD-binding FR-type" evidence="12">
    <location>
        <begin position="1773"/>
        <end position="2066"/>
    </location>
</feature>
<keyword evidence="14" id="KW-1185">Reference proteome</keyword>
<dbReference type="InterPro" id="IPR003959">
    <property type="entry name" value="ATPase_AAA_core"/>
</dbReference>
<evidence type="ECO:0000256" key="4">
    <source>
        <dbReference type="ARBA" id="ARBA00022643"/>
    </source>
</evidence>
<dbReference type="SUPFAM" id="SSF52343">
    <property type="entry name" value="Ferredoxin reductase-like, C-terminal NADP-linked domain"/>
    <property type="match status" value="1"/>
</dbReference>
<feature type="compositionally biased region" description="Basic and acidic residues" evidence="10">
    <location>
        <begin position="467"/>
        <end position="482"/>
    </location>
</feature>
<dbReference type="InterPro" id="IPR001709">
    <property type="entry name" value="Flavoprot_Pyr_Nucl_cyt_Rdtase"/>
</dbReference>
<dbReference type="InterPro" id="IPR001433">
    <property type="entry name" value="OxRdtase_FAD/NAD-bd"/>
</dbReference>
<dbReference type="Proteomes" id="UP001145021">
    <property type="component" value="Unassembled WGS sequence"/>
</dbReference>
<dbReference type="InterPro" id="IPR004827">
    <property type="entry name" value="bZIP"/>
</dbReference>
<dbReference type="PROSITE" id="PS00674">
    <property type="entry name" value="AAA"/>
    <property type="match status" value="1"/>
</dbReference>
<keyword evidence="3" id="KW-0285">Flavoprotein</keyword>
<organism evidence="13 14">
    <name type="scientific">Coemansia asiatica</name>
    <dbReference type="NCBI Taxonomy" id="1052880"/>
    <lineage>
        <taxon>Eukaryota</taxon>
        <taxon>Fungi</taxon>
        <taxon>Fungi incertae sedis</taxon>
        <taxon>Zoopagomycota</taxon>
        <taxon>Kickxellomycotina</taxon>
        <taxon>Kickxellomycetes</taxon>
        <taxon>Kickxellales</taxon>
        <taxon>Kickxellaceae</taxon>
        <taxon>Coemansia</taxon>
    </lineage>
</organism>
<evidence type="ECO:0000256" key="2">
    <source>
        <dbReference type="ARBA" id="ARBA00001974"/>
    </source>
</evidence>
<dbReference type="Gene3D" id="1.10.8.60">
    <property type="match status" value="1"/>
</dbReference>
<dbReference type="GO" id="GO:0003700">
    <property type="term" value="F:DNA-binding transcription factor activity"/>
    <property type="evidence" value="ECO:0007669"/>
    <property type="project" value="InterPro"/>
</dbReference>